<organism evidence="1 2">
    <name type="scientific">Trichocoleus desertorum GB2-A4</name>
    <dbReference type="NCBI Taxonomy" id="2933944"/>
    <lineage>
        <taxon>Bacteria</taxon>
        <taxon>Bacillati</taxon>
        <taxon>Cyanobacteriota</taxon>
        <taxon>Cyanophyceae</taxon>
        <taxon>Leptolyngbyales</taxon>
        <taxon>Trichocoleusaceae</taxon>
        <taxon>Trichocoleus</taxon>
    </lineage>
</organism>
<dbReference type="SUPFAM" id="SSF55144">
    <property type="entry name" value="LigT-like"/>
    <property type="match status" value="1"/>
</dbReference>
<dbReference type="InterPro" id="IPR050580">
    <property type="entry name" value="2H_phosphoesterase_YjcG-like"/>
</dbReference>
<evidence type="ECO:0000313" key="2">
    <source>
        <dbReference type="Proteomes" id="UP001464891"/>
    </source>
</evidence>
<protein>
    <submittedName>
        <fullName evidence="1">2'-5' RNA ligase family protein</fullName>
    </submittedName>
</protein>
<accession>A0ABV0J7B0</accession>
<dbReference type="GO" id="GO:0016874">
    <property type="term" value="F:ligase activity"/>
    <property type="evidence" value="ECO:0007669"/>
    <property type="project" value="UniProtKB-KW"/>
</dbReference>
<keyword evidence="1" id="KW-0436">Ligase</keyword>
<dbReference type="Gene3D" id="3.90.1140.10">
    <property type="entry name" value="Cyclic phosphodiesterase"/>
    <property type="match status" value="1"/>
</dbReference>
<proteinExistence type="predicted"/>
<comment type="caution">
    <text evidence="1">The sequence shown here is derived from an EMBL/GenBank/DDBJ whole genome shotgun (WGS) entry which is preliminary data.</text>
</comment>
<dbReference type="Proteomes" id="UP001464891">
    <property type="component" value="Unassembled WGS sequence"/>
</dbReference>
<reference evidence="1 2" key="1">
    <citation type="submission" date="2022-04" db="EMBL/GenBank/DDBJ databases">
        <title>Positive selection, recombination, and allopatry shape intraspecific diversity of widespread and dominant cyanobacteria.</title>
        <authorList>
            <person name="Wei J."/>
            <person name="Shu W."/>
            <person name="Hu C."/>
        </authorList>
    </citation>
    <scope>NUCLEOTIDE SEQUENCE [LARGE SCALE GENOMIC DNA]</scope>
    <source>
        <strain evidence="1 2">GB2-A4</strain>
    </source>
</reference>
<dbReference type="EMBL" id="JAMPKM010000003">
    <property type="protein sequence ID" value="MEP0817010.1"/>
    <property type="molecule type" value="Genomic_DNA"/>
</dbReference>
<dbReference type="Pfam" id="PF13563">
    <property type="entry name" value="2_5_RNA_ligase2"/>
    <property type="match status" value="1"/>
</dbReference>
<gene>
    <name evidence="1" type="ORF">NC998_07860</name>
</gene>
<keyword evidence="2" id="KW-1185">Reference proteome</keyword>
<dbReference type="RefSeq" id="WP_190439426.1">
    <property type="nucleotide sequence ID" value="NZ_JAMPKM010000003.1"/>
</dbReference>
<evidence type="ECO:0000313" key="1">
    <source>
        <dbReference type="EMBL" id="MEP0817010.1"/>
    </source>
</evidence>
<dbReference type="PANTHER" id="PTHR40037">
    <property type="entry name" value="PHOSPHOESTERASE YJCG-RELATED"/>
    <property type="match status" value="1"/>
</dbReference>
<name>A0ABV0J7B0_9CYAN</name>
<dbReference type="InterPro" id="IPR009097">
    <property type="entry name" value="Cyclic_Pdiesterase"/>
</dbReference>
<sequence>MNQQKRRFFVALLPPQPIQDYANEIKQHFAEQYASRAAQKSPPHITLQAPFEWSMDEIDTLRQSLSEFAIAQTPIPISLSGFSAFVPRVIYINVLRTPALLDLHQALIAHMETALGIVDQKAKQRPFAPHMTVAFRDLSKQNFRAAWPEFRHRSLEFEFLALHLTLLLHNGQRWNSYENFPLASSTSTPLRTD</sequence>
<dbReference type="PANTHER" id="PTHR40037:SF1">
    <property type="entry name" value="PHOSPHOESTERASE SAOUHSC_00951-RELATED"/>
    <property type="match status" value="1"/>
</dbReference>